<dbReference type="EMBL" id="FWWU01000011">
    <property type="protein sequence ID" value="SMB97514.1"/>
    <property type="molecule type" value="Genomic_DNA"/>
</dbReference>
<sequence>MKLQSGSAERTTDADVTPELGAWLKSVTCEGGCVNANGTVHIGGFLSSWAVMNGVHTGQASALKTWVSGPVSWNAGEGVRPPKVTLDHGAGRVLYTPYHTEPGESGGVSPQERIPPVPRVRTVVQVRCGAGLHRCSLTLAVPEKAHLLPRRRAPLFLKRLPEHLDPSEAEPRLPPSFPWAPSSGTAAFTVRGACGCSLPFQLCPDCAQQVLY</sequence>
<evidence type="ECO:0000313" key="1">
    <source>
        <dbReference type="EMBL" id="SMB97514.1"/>
    </source>
</evidence>
<gene>
    <name evidence="1" type="ORF">SAMN00790413_06012</name>
</gene>
<accession>A0A1W1VX96</accession>
<dbReference type="AlphaFoldDB" id="A0A1W1VX96"/>
<evidence type="ECO:0000313" key="2">
    <source>
        <dbReference type="Proteomes" id="UP000192582"/>
    </source>
</evidence>
<dbReference type="Proteomes" id="UP000192582">
    <property type="component" value="Unassembled WGS sequence"/>
</dbReference>
<dbReference type="STRING" id="695939.SAMN00790413_06012"/>
<proteinExistence type="predicted"/>
<keyword evidence="2" id="KW-1185">Reference proteome</keyword>
<protein>
    <submittedName>
        <fullName evidence="1">Uncharacterized protein</fullName>
    </submittedName>
</protein>
<organism evidence="1 2">
    <name type="scientific">Deinococcus hopiensis KR-140</name>
    <dbReference type="NCBI Taxonomy" id="695939"/>
    <lineage>
        <taxon>Bacteria</taxon>
        <taxon>Thermotogati</taxon>
        <taxon>Deinococcota</taxon>
        <taxon>Deinococci</taxon>
        <taxon>Deinococcales</taxon>
        <taxon>Deinococcaceae</taxon>
        <taxon>Deinococcus</taxon>
    </lineage>
</organism>
<name>A0A1W1VX96_9DEIO</name>
<reference evidence="1 2" key="1">
    <citation type="submission" date="2017-04" db="EMBL/GenBank/DDBJ databases">
        <authorList>
            <person name="Afonso C.L."/>
            <person name="Miller P.J."/>
            <person name="Scott M.A."/>
            <person name="Spackman E."/>
            <person name="Goraichik I."/>
            <person name="Dimitrov K.M."/>
            <person name="Suarez D.L."/>
            <person name="Swayne D.E."/>
        </authorList>
    </citation>
    <scope>NUCLEOTIDE SEQUENCE [LARGE SCALE GENOMIC DNA]</scope>
    <source>
        <strain evidence="1 2">KR-140</strain>
    </source>
</reference>